<dbReference type="InterPro" id="IPR023168">
    <property type="entry name" value="GatB_Yqey_C_2"/>
</dbReference>
<reference evidence="5" key="1">
    <citation type="submission" date="2020-05" db="EMBL/GenBank/DDBJ databases">
        <authorList>
            <person name="Chiriac C."/>
            <person name="Salcher M."/>
            <person name="Ghai R."/>
            <person name="Kavagutti S V."/>
        </authorList>
    </citation>
    <scope>NUCLEOTIDE SEQUENCE</scope>
</reference>
<sequence length="157" mass="15998">MTEQQTIKSQLQTALTAAMRARDEIALSALRQALSAISVAETAGVEVAVLTDAQVLPIIAVEVRKHHETADAFVAAGRPERVERARAEAAVLEVYLPAALSADDLQAIIAEEIAAAAAGGATGMKAMGKVVSAVRAKAGPTADGAQIATMVKSALAG</sequence>
<dbReference type="Gene3D" id="1.10.10.410">
    <property type="match status" value="1"/>
</dbReference>
<dbReference type="Pfam" id="PF09424">
    <property type="entry name" value="YqeY"/>
    <property type="match status" value="1"/>
</dbReference>
<evidence type="ECO:0000313" key="3">
    <source>
        <dbReference type="EMBL" id="CAB4817951.1"/>
    </source>
</evidence>
<proteinExistence type="predicted"/>
<dbReference type="EMBL" id="CAFBMT010000003">
    <property type="protein sequence ID" value="CAB4918206.1"/>
    <property type="molecule type" value="Genomic_DNA"/>
</dbReference>
<dbReference type="EMBL" id="CAESGF010000003">
    <property type="protein sequence ID" value="CAB4362854.1"/>
    <property type="molecule type" value="Genomic_DNA"/>
</dbReference>
<dbReference type="InterPro" id="IPR019004">
    <property type="entry name" value="YqeY/Aim41"/>
</dbReference>
<organism evidence="5">
    <name type="scientific">freshwater metagenome</name>
    <dbReference type="NCBI Taxonomy" id="449393"/>
    <lineage>
        <taxon>unclassified sequences</taxon>
        <taxon>metagenomes</taxon>
        <taxon>ecological metagenomes</taxon>
    </lineage>
</organism>
<evidence type="ECO:0000313" key="2">
    <source>
        <dbReference type="EMBL" id="CAB4710557.1"/>
    </source>
</evidence>
<dbReference type="AlphaFoldDB" id="A0A6J7HHV1"/>
<dbReference type="GO" id="GO:0016884">
    <property type="term" value="F:carbon-nitrogen ligase activity, with glutamine as amido-N-donor"/>
    <property type="evidence" value="ECO:0007669"/>
    <property type="project" value="InterPro"/>
</dbReference>
<dbReference type="EMBL" id="CAFBIY010000031">
    <property type="protein sequence ID" value="CAB4848875.1"/>
    <property type="molecule type" value="Genomic_DNA"/>
</dbReference>
<dbReference type="EMBL" id="CAFAAV010000079">
    <property type="protein sequence ID" value="CAB4817951.1"/>
    <property type="molecule type" value="Genomic_DNA"/>
</dbReference>
<accession>A0A6J7HHV1</accession>
<evidence type="ECO:0000313" key="5">
    <source>
        <dbReference type="EMBL" id="CAB4918206.1"/>
    </source>
</evidence>
<dbReference type="EMBL" id="CAEZYF010000003">
    <property type="protein sequence ID" value="CAB4710557.1"/>
    <property type="molecule type" value="Genomic_DNA"/>
</dbReference>
<dbReference type="SUPFAM" id="SSF89095">
    <property type="entry name" value="GatB/YqeY motif"/>
    <property type="match status" value="1"/>
</dbReference>
<dbReference type="PANTHER" id="PTHR28055:SF1">
    <property type="entry name" value="ALTERED INHERITANCE OF MITOCHONDRIA PROTEIN 41, MITOCHONDRIAL"/>
    <property type="match status" value="1"/>
</dbReference>
<dbReference type="InterPro" id="IPR003789">
    <property type="entry name" value="Asn/Gln_tRNA_amidoTrase-B-like"/>
</dbReference>
<protein>
    <submittedName>
        <fullName evidence="5">Unannotated protein</fullName>
    </submittedName>
</protein>
<evidence type="ECO:0000313" key="1">
    <source>
        <dbReference type="EMBL" id="CAB4362854.1"/>
    </source>
</evidence>
<dbReference type="EMBL" id="CAFBOL010000033">
    <property type="protein sequence ID" value="CAB4990408.1"/>
    <property type="molecule type" value="Genomic_DNA"/>
</dbReference>
<evidence type="ECO:0000313" key="6">
    <source>
        <dbReference type="EMBL" id="CAB4990408.1"/>
    </source>
</evidence>
<dbReference type="Gene3D" id="1.10.1510.10">
    <property type="entry name" value="Uncharacterised protein YqeY/AIM41 PF09424, N-terminal domain"/>
    <property type="match status" value="1"/>
</dbReference>
<gene>
    <name evidence="2" type="ORF">UFOPK2656_00642</name>
    <name evidence="3" type="ORF">UFOPK3099_01213</name>
    <name evidence="4" type="ORF">UFOPK3267_00801</name>
    <name evidence="5" type="ORF">UFOPK3651_00680</name>
    <name evidence="6" type="ORF">UFOPK3931_01431</name>
    <name evidence="1" type="ORF">UFOPK4189_00640</name>
</gene>
<dbReference type="InterPro" id="IPR042184">
    <property type="entry name" value="YqeY/Aim41_N"/>
</dbReference>
<dbReference type="PANTHER" id="PTHR28055">
    <property type="entry name" value="ALTERED INHERITANCE OF MITOCHONDRIA PROTEIN 41, MITOCHONDRIAL"/>
    <property type="match status" value="1"/>
</dbReference>
<evidence type="ECO:0000313" key="4">
    <source>
        <dbReference type="EMBL" id="CAB4848875.1"/>
    </source>
</evidence>
<name>A0A6J7HHV1_9ZZZZ</name>